<protein>
    <recommendedName>
        <fullName evidence="4">Glycosyltransferase RgtA/B/C/D-like domain-containing protein</fullName>
    </recommendedName>
</protein>
<feature type="transmembrane region" description="Helical" evidence="1">
    <location>
        <begin position="200"/>
        <end position="219"/>
    </location>
</feature>
<organism evidence="2 3">
    <name type="scientific">Virgisporangium ochraceum</name>
    <dbReference type="NCBI Taxonomy" id="65505"/>
    <lineage>
        <taxon>Bacteria</taxon>
        <taxon>Bacillati</taxon>
        <taxon>Actinomycetota</taxon>
        <taxon>Actinomycetes</taxon>
        <taxon>Micromonosporales</taxon>
        <taxon>Micromonosporaceae</taxon>
        <taxon>Virgisporangium</taxon>
    </lineage>
</organism>
<dbReference type="AlphaFoldDB" id="A0A8J4EAV4"/>
<keyword evidence="1" id="KW-1133">Transmembrane helix</keyword>
<feature type="transmembrane region" description="Helical" evidence="1">
    <location>
        <begin position="6"/>
        <end position="24"/>
    </location>
</feature>
<feature type="transmembrane region" description="Helical" evidence="1">
    <location>
        <begin position="36"/>
        <end position="58"/>
    </location>
</feature>
<evidence type="ECO:0000256" key="1">
    <source>
        <dbReference type="SAM" id="Phobius"/>
    </source>
</evidence>
<sequence>MTPVRFGLVALPLVTFALTVYAVRPVTPARAPRRLAVARASVLVGTFGVLTVEGLSAVGRLTTGGVVAVWVAAVAAAGVGAWFRKGRGDGHSPSPRTGGARDVVARWVADLRDRLRGLPGFERVVLAAIVVLVAAELVLALFSPPNTYDSQTYHLPRIEQWAQRGSVDLFPTGVRRQITYPPGAEFLLLHLRLLTGVDTLYNLLQWSAGVLCLLLVTRLAAQLGVGRRGQLLAALVAGSVPMMVLQASSTQTDLAVAAWVACVATLALDGVGRVPLRRPDLATVLLLGAATGLVTLTKATGGLLAGPFLVWWTLAQARRVWWPPEATQLSEEALPAGEAGAGGRSVRRRTAGLARVALAAVGIIAVAGVISGPQFARMIETFGHPLGPPNMRETLTMQRHDPASLLINGLRQAHTALEIPVPPVNRWVAARIVDLAEALGRDPNDPKTTFFEQTFPDESWYPSEDKAALPLHALLIGVGVALAAVRGWRPGGDRRLLVYSAAIAVAALGYAVAFKWQPWGNRLLLFIVVVGAPLAGAWLGSVFERQAALTRSPKRSLRPAVAALLVVATCAGMLSAVYGHPRRLVGGGSVFVRDDLSARFAMRPEWLASYRKAAADVNARNPRRVGLVSTVDGWEYPFYYMLDAPVLRSMQSSEPSKLKPATWEDVDAMVCAGPTWFCYQYIHASWTFWSDETVSYGLPPKT</sequence>
<feature type="transmembrane region" description="Helical" evidence="1">
    <location>
        <begin position="497"/>
        <end position="516"/>
    </location>
</feature>
<accession>A0A8J4EAV4</accession>
<dbReference type="RefSeq" id="WP_203925164.1">
    <property type="nucleotide sequence ID" value="NZ_BOPH01000001.1"/>
</dbReference>
<evidence type="ECO:0000313" key="2">
    <source>
        <dbReference type="EMBL" id="GIJ65157.1"/>
    </source>
</evidence>
<keyword evidence="1" id="KW-0812">Transmembrane</keyword>
<comment type="caution">
    <text evidence="2">The sequence shown here is derived from an EMBL/GenBank/DDBJ whole genome shotgun (WGS) entry which is preliminary data.</text>
</comment>
<dbReference type="Proteomes" id="UP000635606">
    <property type="component" value="Unassembled WGS sequence"/>
</dbReference>
<evidence type="ECO:0008006" key="4">
    <source>
        <dbReference type="Google" id="ProtNLM"/>
    </source>
</evidence>
<feature type="transmembrane region" description="Helical" evidence="1">
    <location>
        <begin position="124"/>
        <end position="143"/>
    </location>
</feature>
<evidence type="ECO:0000313" key="3">
    <source>
        <dbReference type="Proteomes" id="UP000635606"/>
    </source>
</evidence>
<feature type="transmembrane region" description="Helical" evidence="1">
    <location>
        <begin position="467"/>
        <end position="485"/>
    </location>
</feature>
<reference evidence="2" key="1">
    <citation type="submission" date="2021-01" db="EMBL/GenBank/DDBJ databases">
        <title>Whole genome shotgun sequence of Virgisporangium ochraceum NBRC 16418.</title>
        <authorList>
            <person name="Komaki H."/>
            <person name="Tamura T."/>
        </authorList>
    </citation>
    <scope>NUCLEOTIDE SEQUENCE</scope>
    <source>
        <strain evidence="2">NBRC 16418</strain>
    </source>
</reference>
<gene>
    <name evidence="2" type="ORF">Voc01_000740</name>
</gene>
<feature type="transmembrane region" description="Helical" evidence="1">
    <location>
        <begin position="523"/>
        <end position="540"/>
    </location>
</feature>
<dbReference type="EMBL" id="BOPH01000001">
    <property type="protein sequence ID" value="GIJ65157.1"/>
    <property type="molecule type" value="Genomic_DNA"/>
</dbReference>
<feature type="transmembrane region" description="Helical" evidence="1">
    <location>
        <begin position="64"/>
        <end position="83"/>
    </location>
</feature>
<name>A0A8J4EAV4_9ACTN</name>
<keyword evidence="3" id="KW-1185">Reference proteome</keyword>
<keyword evidence="1" id="KW-0472">Membrane</keyword>
<feature type="transmembrane region" description="Helical" evidence="1">
    <location>
        <begin position="560"/>
        <end position="579"/>
    </location>
</feature>
<feature type="transmembrane region" description="Helical" evidence="1">
    <location>
        <begin position="284"/>
        <end position="314"/>
    </location>
</feature>
<proteinExistence type="predicted"/>
<feature type="transmembrane region" description="Helical" evidence="1">
    <location>
        <begin position="352"/>
        <end position="370"/>
    </location>
</feature>
<feature type="transmembrane region" description="Helical" evidence="1">
    <location>
        <begin position="231"/>
        <end position="248"/>
    </location>
</feature>